<reference evidence="2" key="1">
    <citation type="submission" date="2022-04" db="EMBL/GenBank/DDBJ databases">
        <title>Lysobacter sp. CAU 1642 isolated from sea sand.</title>
        <authorList>
            <person name="Kim W."/>
        </authorList>
    </citation>
    <scope>NUCLEOTIDE SEQUENCE</scope>
    <source>
        <strain evidence="2">CAU 1642</strain>
    </source>
</reference>
<organism evidence="2 3">
    <name type="scientific">Pseudomarimonas salicorniae</name>
    <dbReference type="NCBI Taxonomy" id="2933270"/>
    <lineage>
        <taxon>Bacteria</taxon>
        <taxon>Pseudomonadati</taxon>
        <taxon>Pseudomonadota</taxon>
        <taxon>Gammaproteobacteria</taxon>
        <taxon>Lysobacterales</taxon>
        <taxon>Lysobacteraceae</taxon>
        <taxon>Pseudomarimonas</taxon>
    </lineage>
</organism>
<comment type="caution">
    <text evidence="2">The sequence shown here is derived from an EMBL/GenBank/DDBJ whole genome shotgun (WGS) entry which is preliminary data.</text>
</comment>
<feature type="chain" id="PRO_5046311019" evidence="1">
    <location>
        <begin position="23"/>
        <end position="102"/>
    </location>
</feature>
<gene>
    <name evidence="2" type="ORF">M0G41_01410</name>
</gene>
<accession>A0ABT0GCR8</accession>
<sequence length="102" mass="10940">MKAMLAALLALGLSCVMATAQARSAEREAAEAREAGLPAVTVFVDANWGNRTNGAARKLTETHQAWGRHGYQLLSVEPYVENGDLAGFFVSYRRADVEGGTQ</sequence>
<protein>
    <submittedName>
        <fullName evidence="2">Uncharacterized protein</fullName>
    </submittedName>
</protein>
<name>A0ABT0GCR8_9GAMM</name>
<dbReference type="RefSeq" id="WP_248204403.1">
    <property type="nucleotide sequence ID" value="NZ_JALNMH010000001.1"/>
</dbReference>
<proteinExistence type="predicted"/>
<feature type="signal peptide" evidence="1">
    <location>
        <begin position="1"/>
        <end position="22"/>
    </location>
</feature>
<dbReference type="EMBL" id="JALNMH010000001">
    <property type="protein sequence ID" value="MCK7592321.1"/>
    <property type="molecule type" value="Genomic_DNA"/>
</dbReference>
<evidence type="ECO:0000313" key="3">
    <source>
        <dbReference type="Proteomes" id="UP001431449"/>
    </source>
</evidence>
<keyword evidence="3" id="KW-1185">Reference proteome</keyword>
<dbReference type="PROSITE" id="PS51257">
    <property type="entry name" value="PROKAR_LIPOPROTEIN"/>
    <property type="match status" value="1"/>
</dbReference>
<dbReference type="Proteomes" id="UP001431449">
    <property type="component" value="Unassembled WGS sequence"/>
</dbReference>
<keyword evidence="1" id="KW-0732">Signal</keyword>
<evidence type="ECO:0000313" key="2">
    <source>
        <dbReference type="EMBL" id="MCK7592321.1"/>
    </source>
</evidence>
<evidence type="ECO:0000256" key="1">
    <source>
        <dbReference type="SAM" id="SignalP"/>
    </source>
</evidence>